<dbReference type="InterPro" id="IPR028082">
    <property type="entry name" value="Peripla_BP_I"/>
</dbReference>
<dbReference type="EMBL" id="JBICBT010000605">
    <property type="protein sequence ID" value="KAL3107854.1"/>
    <property type="molecule type" value="Genomic_DNA"/>
</dbReference>
<dbReference type="InterPro" id="IPR001828">
    <property type="entry name" value="ANF_lig-bd_rcpt"/>
</dbReference>
<gene>
    <name evidence="15" type="ORF">niasHT_017086</name>
</gene>
<reference evidence="15 16" key="1">
    <citation type="submission" date="2024-10" db="EMBL/GenBank/DDBJ databases">
        <authorList>
            <person name="Kim D."/>
        </authorList>
    </citation>
    <scope>NUCLEOTIDE SEQUENCE [LARGE SCALE GENOMIC DNA]</scope>
    <source>
        <strain evidence="15">BH-2024</strain>
    </source>
</reference>
<dbReference type="Proteomes" id="UP001620626">
    <property type="component" value="Unassembled WGS sequence"/>
</dbReference>
<dbReference type="InterPro" id="IPR000337">
    <property type="entry name" value="GPCR_3"/>
</dbReference>
<dbReference type="PROSITE" id="PS50259">
    <property type="entry name" value="G_PROTEIN_RECEP_F3_4"/>
    <property type="match status" value="1"/>
</dbReference>
<dbReference type="Pfam" id="PF00003">
    <property type="entry name" value="7tm_3"/>
    <property type="match status" value="1"/>
</dbReference>
<dbReference type="FunFam" id="2.10.50.30:FF:000008">
    <property type="entry name" value="Metabotropic GLutamate receptor family"/>
    <property type="match status" value="1"/>
</dbReference>
<dbReference type="PANTHER" id="PTHR24060">
    <property type="entry name" value="METABOTROPIC GLUTAMATE RECEPTOR"/>
    <property type="match status" value="1"/>
</dbReference>
<comment type="subcellular location">
    <subcellularLocation>
        <location evidence="1">Cell membrane</location>
        <topology evidence="1">Multi-pass membrane protein</topology>
    </subcellularLocation>
</comment>
<feature type="transmembrane region" description="Helical" evidence="12">
    <location>
        <begin position="745"/>
        <end position="764"/>
    </location>
</feature>
<evidence type="ECO:0000256" key="10">
    <source>
        <dbReference type="ARBA" id="ARBA00023224"/>
    </source>
</evidence>
<comment type="caution">
    <text evidence="15">The sequence shown here is derived from an EMBL/GenBank/DDBJ whole genome shotgun (WGS) entry which is preliminary data.</text>
</comment>
<keyword evidence="16" id="KW-1185">Reference proteome</keyword>
<dbReference type="PRINTS" id="PR00248">
    <property type="entry name" value="GPCRMGR"/>
</dbReference>
<evidence type="ECO:0000256" key="2">
    <source>
        <dbReference type="ARBA" id="ARBA00007242"/>
    </source>
</evidence>
<name>A0ABD2KYG3_9BILA</name>
<dbReference type="Gene3D" id="2.10.50.30">
    <property type="entry name" value="GPCR, family 3, nine cysteines domain"/>
    <property type="match status" value="1"/>
</dbReference>
<feature type="signal peptide" evidence="13">
    <location>
        <begin position="1"/>
        <end position="26"/>
    </location>
</feature>
<feature type="compositionally biased region" description="Basic and acidic residues" evidence="11">
    <location>
        <begin position="1026"/>
        <end position="1061"/>
    </location>
</feature>
<feature type="domain" description="G-protein coupled receptors family 3 profile" evidence="14">
    <location>
        <begin position="588"/>
        <end position="850"/>
    </location>
</feature>
<evidence type="ECO:0000256" key="4">
    <source>
        <dbReference type="ARBA" id="ARBA00022692"/>
    </source>
</evidence>
<dbReference type="Gene3D" id="3.40.50.2300">
    <property type="match status" value="2"/>
</dbReference>
<keyword evidence="8" id="KW-0675">Receptor</keyword>
<keyword evidence="5 12" id="KW-1133">Transmembrane helix</keyword>
<evidence type="ECO:0000256" key="11">
    <source>
        <dbReference type="SAM" id="MobiDB-lite"/>
    </source>
</evidence>
<proteinExistence type="inferred from homology"/>
<keyword evidence="4 12" id="KW-0812">Transmembrane</keyword>
<evidence type="ECO:0000313" key="15">
    <source>
        <dbReference type="EMBL" id="KAL3107854.1"/>
    </source>
</evidence>
<keyword evidence="6" id="KW-0297">G-protein coupled receptor</keyword>
<feature type="transmembrane region" description="Helical" evidence="12">
    <location>
        <begin position="699"/>
        <end position="719"/>
    </location>
</feature>
<evidence type="ECO:0000256" key="13">
    <source>
        <dbReference type="SAM" id="SignalP"/>
    </source>
</evidence>
<dbReference type="AlphaFoldDB" id="A0ABD2KYG3"/>
<organism evidence="15 16">
    <name type="scientific">Heterodera trifolii</name>
    <dbReference type="NCBI Taxonomy" id="157864"/>
    <lineage>
        <taxon>Eukaryota</taxon>
        <taxon>Metazoa</taxon>
        <taxon>Ecdysozoa</taxon>
        <taxon>Nematoda</taxon>
        <taxon>Chromadorea</taxon>
        <taxon>Rhabditida</taxon>
        <taxon>Tylenchina</taxon>
        <taxon>Tylenchomorpha</taxon>
        <taxon>Tylenchoidea</taxon>
        <taxon>Heteroderidae</taxon>
        <taxon>Heteroderinae</taxon>
        <taxon>Heterodera</taxon>
    </lineage>
</organism>
<dbReference type="InterPro" id="IPR050726">
    <property type="entry name" value="mGluR"/>
</dbReference>
<protein>
    <recommendedName>
        <fullName evidence="14">G-protein coupled receptors family 3 profile domain-containing protein</fullName>
    </recommendedName>
</protein>
<evidence type="ECO:0000256" key="6">
    <source>
        <dbReference type="ARBA" id="ARBA00023040"/>
    </source>
</evidence>
<feature type="transmembrane region" description="Helical" evidence="12">
    <location>
        <begin position="776"/>
        <end position="800"/>
    </location>
</feature>
<feature type="region of interest" description="Disordered" evidence="11">
    <location>
        <begin position="1023"/>
        <end position="1086"/>
    </location>
</feature>
<evidence type="ECO:0000256" key="7">
    <source>
        <dbReference type="ARBA" id="ARBA00023136"/>
    </source>
</evidence>
<feature type="transmembrane region" description="Helical" evidence="12">
    <location>
        <begin position="658"/>
        <end position="679"/>
    </location>
</feature>
<evidence type="ECO:0000256" key="12">
    <source>
        <dbReference type="SAM" id="Phobius"/>
    </source>
</evidence>
<keyword evidence="9" id="KW-0325">Glycoprotein</keyword>
<feature type="transmembrane region" description="Helical" evidence="12">
    <location>
        <begin position="625"/>
        <end position="646"/>
    </location>
</feature>
<feature type="transmembrane region" description="Helical" evidence="12">
    <location>
        <begin position="588"/>
        <end position="613"/>
    </location>
</feature>
<dbReference type="InterPro" id="IPR000162">
    <property type="entry name" value="GPCR_3_mtglu_rcpt"/>
</dbReference>
<evidence type="ECO:0000313" key="16">
    <source>
        <dbReference type="Proteomes" id="UP001620626"/>
    </source>
</evidence>
<evidence type="ECO:0000259" key="14">
    <source>
        <dbReference type="PROSITE" id="PS50259"/>
    </source>
</evidence>
<dbReference type="Pfam" id="PF01094">
    <property type="entry name" value="ANF_receptor"/>
    <property type="match status" value="1"/>
</dbReference>
<feature type="transmembrane region" description="Helical" evidence="12">
    <location>
        <begin position="806"/>
        <end position="835"/>
    </location>
</feature>
<accession>A0ABD2KYG3</accession>
<dbReference type="Pfam" id="PF07562">
    <property type="entry name" value="NCD3G"/>
    <property type="match status" value="1"/>
</dbReference>
<keyword evidence="3" id="KW-1003">Cell membrane</keyword>
<comment type="similarity">
    <text evidence="2">Belongs to the G-protein coupled receptor 3 family.</text>
</comment>
<dbReference type="GO" id="GO:0004930">
    <property type="term" value="F:G protein-coupled receptor activity"/>
    <property type="evidence" value="ECO:0007669"/>
    <property type="project" value="UniProtKB-KW"/>
</dbReference>
<evidence type="ECO:0000256" key="5">
    <source>
        <dbReference type="ARBA" id="ARBA00022989"/>
    </source>
</evidence>
<dbReference type="InterPro" id="IPR017978">
    <property type="entry name" value="GPCR_3_C"/>
</dbReference>
<keyword evidence="10" id="KW-0807">Transducer</keyword>
<sequence length="1101" mass="122044">MIGPLLFLRFSLPFLGLVPLFRCSHRQVFIPGDIILGGLFPIHAGSRNTSDGTLCGRIKADQGVQRMVAMLFALEAVNRSPRLLPGLKLGAQILDTCSVETHALEQSLEFIKSVRLGCADDEFDGTQRMFLPVEMSANGPKNVQIQRNGQRQKITAVIGAASSQVSVMVASMLQLFKIPMLSYSSTGVELSERPRFAYFSRVVPPDNLQAKAMAHLVAQLDWNYVHAIADTGSYGERGMDSFRGAATELGICIEGEVHKISRRWTDDQFEELLIRMRNSKARGLVMFVDEDNLRRFLSNLKRLAEGKQPELSNYFWFVASDSWGMKGSVVKGFEHIVNGAITVAPKVRFLNGFDDYFASLSPSNTFLSEYWQSMNCSERFHHNFGQCFQSKGYRFVQEAYVPFVHDAVQLVARALHNSIQEECGLEGQWEECPLSSVGFDGQRLQRSYRNMSLFGGQPPLIGPDGDGTGQYNIFQLDSRGAYRRVGGWMDSGEQQLDVAEIRLGLQRIDGFLSDFVPLSVCSSPCPRGQYRAYQDQNCCWTCIPCDTATSIVPNQTSCVQCPLGEVPNFDLTVCRPIMPSHLHWDSPWALVPALFSSVGLLATSFVTLVFLRFNYTPVVMASGRELCYCMLAGIALCYSMTFVLVSRPSELICTFTRLLPGLSMATVYAAILVKTNRLARVFKPNNALRPKWIGPTPQVFFCTGLASVQLAIASVWLWLEPPGTAIQYPSRVEAVLTCKATISQLLVSLFYCGLLIIACTIYAFKTRKIPENFNETRLIGFTMYSTSLLWLSFGPIYFATQNNFKIQLTSLCMAIALSGTVALACFFCPKVYICLFQPYKNVRTRSSAVGKLVNQQMRFISQITSPANDGRTATSLVVNSEYAVAPSCSPSAACAVHPALRRRSSAGALFSLTTPGATLKCSTLRPFGRGEKRNLRRMETVATGAWADDGTTVSWDSRNGTNWQQSTDKEVAAIARPNNGTTRGGVDEKVNDQKMKNAISNSKDKSKTQQTFEQKAVINLIFGQNDRSETDKKRRKSLENEEGREREKGTERTAEGQRKSADGGGKANGTVPHAHSPRGTDMNSPMRLILRKISGEFATFL</sequence>
<keyword evidence="7 12" id="KW-0472">Membrane</keyword>
<dbReference type="InterPro" id="IPR038550">
    <property type="entry name" value="GPCR_3_9-Cys_sf"/>
</dbReference>
<dbReference type="GO" id="GO:0005886">
    <property type="term" value="C:plasma membrane"/>
    <property type="evidence" value="ECO:0007669"/>
    <property type="project" value="UniProtKB-SubCell"/>
</dbReference>
<evidence type="ECO:0000256" key="1">
    <source>
        <dbReference type="ARBA" id="ARBA00004651"/>
    </source>
</evidence>
<dbReference type="FunFam" id="3.40.50.2300:FF:000145">
    <property type="entry name" value="Glutamate receptor, metabotropic"/>
    <property type="match status" value="1"/>
</dbReference>
<evidence type="ECO:0000256" key="3">
    <source>
        <dbReference type="ARBA" id="ARBA00022475"/>
    </source>
</evidence>
<keyword evidence="13" id="KW-0732">Signal</keyword>
<dbReference type="InterPro" id="IPR011500">
    <property type="entry name" value="GPCR_3_9-Cys_dom"/>
</dbReference>
<evidence type="ECO:0000256" key="9">
    <source>
        <dbReference type="ARBA" id="ARBA00023180"/>
    </source>
</evidence>
<evidence type="ECO:0000256" key="8">
    <source>
        <dbReference type="ARBA" id="ARBA00023170"/>
    </source>
</evidence>
<dbReference type="SUPFAM" id="SSF53822">
    <property type="entry name" value="Periplasmic binding protein-like I"/>
    <property type="match status" value="1"/>
</dbReference>
<dbReference type="PRINTS" id="PR00593">
    <property type="entry name" value="MTABOTROPICR"/>
</dbReference>
<feature type="chain" id="PRO_5044759548" description="G-protein coupled receptors family 3 profile domain-containing protein" evidence="13">
    <location>
        <begin position="27"/>
        <end position="1101"/>
    </location>
</feature>